<organism evidence="1 2">
    <name type="scientific">Mageeibacillus indolicus (strain UPII9-5)</name>
    <name type="common">Clostridiales genomosp. BVAB3 (strain UPII9-5)</name>
    <dbReference type="NCBI Taxonomy" id="699246"/>
    <lineage>
        <taxon>Bacteria</taxon>
        <taxon>Bacillati</taxon>
        <taxon>Bacillota</taxon>
        <taxon>Clostridia</taxon>
        <taxon>Eubacteriales</taxon>
        <taxon>Oscillospiraceae</taxon>
        <taxon>Mageeibacillus</taxon>
    </lineage>
</organism>
<gene>
    <name evidence="1" type="ordered locus">HMPREF0868_1570</name>
</gene>
<dbReference type="STRING" id="699246.HMPREF0868_1570"/>
<keyword evidence="2" id="KW-1185">Reference proteome</keyword>
<dbReference type="KEGG" id="clo:HMPREF0868_1570"/>
<name>E1PK57_MAGIU</name>
<accession>E1PK57</accession>
<sequence length="66" mass="7563">MNVFEAVKQNNEIKDSVLAKNYLFNSPSYKFDSTPELVLARVLENDGDAQNWLRPAPIEFNNFAKT</sequence>
<dbReference type="HOGENOM" id="CLU_2826010_0_0_9"/>
<protein>
    <submittedName>
        <fullName evidence="1">Uncharacterized protein</fullName>
    </submittedName>
</protein>
<proteinExistence type="predicted"/>
<evidence type="ECO:0000313" key="1">
    <source>
        <dbReference type="EMBL" id="ADN43911.1"/>
    </source>
</evidence>
<dbReference type="OrthoDB" id="9804145at2"/>
<dbReference type="AlphaFoldDB" id="E1PK57"/>
<dbReference type="RefSeq" id="WP_012992801.1">
    <property type="nucleotide sequence ID" value="NC_013895.2"/>
</dbReference>
<dbReference type="Proteomes" id="UP000008234">
    <property type="component" value="Chromosome"/>
</dbReference>
<dbReference type="EMBL" id="CP001850">
    <property type="protein sequence ID" value="ADN43911.1"/>
    <property type="molecule type" value="Genomic_DNA"/>
</dbReference>
<reference evidence="2" key="1">
    <citation type="submission" date="2009-12" db="EMBL/GenBank/DDBJ databases">
        <title>Sequence of Clostridiales genomosp. BVAB3 str. UPII9-5.</title>
        <authorList>
            <person name="Madupu R."/>
            <person name="Durkin A.S."/>
            <person name="Torralba M."/>
            <person name="Methe B."/>
            <person name="Sutton G.G."/>
            <person name="Strausberg R.L."/>
            <person name="Nelson K.E."/>
        </authorList>
    </citation>
    <scope>NUCLEOTIDE SEQUENCE [LARGE SCALE GENOMIC DNA]</scope>
    <source>
        <strain evidence="2">UPII9-5</strain>
    </source>
</reference>
<evidence type="ECO:0000313" key="2">
    <source>
        <dbReference type="Proteomes" id="UP000008234"/>
    </source>
</evidence>